<gene>
    <name evidence="1" type="ORF">LOC62_03G005114</name>
</gene>
<sequence>MAPHLGSRTAPGPGGYSIYLIPEGDELESVIGIQKAIGIKTFQIYEDHVRGKPGYTAKYGPYTKPAVYPPRGILILPDSLCGNSSAESVLRMATAVAEAYTGGHIRVTFKDTNVVGGSGGSVRTEIKEKEFDHEQLDTLRTALKNRLWGNFDNNKKIPTPYLPLLEVSLDDGKPEYDYPWADDGGLTKVMEESSNTAKRYDGVVPDLTLTKVLVVGNGEIGVAPIPAKK</sequence>
<protein>
    <submittedName>
        <fullName evidence="1">Uncharacterized protein</fullName>
    </submittedName>
</protein>
<dbReference type="AlphaFoldDB" id="A0AAF0Y802"/>
<dbReference type="Proteomes" id="UP000827549">
    <property type="component" value="Chromosome 3"/>
</dbReference>
<reference evidence="1" key="1">
    <citation type="submission" date="2023-10" db="EMBL/GenBank/DDBJ databases">
        <authorList>
            <person name="Noh H."/>
        </authorList>
    </citation>
    <scope>NUCLEOTIDE SEQUENCE</scope>
    <source>
        <strain evidence="1">DUCC4014</strain>
    </source>
</reference>
<proteinExistence type="predicted"/>
<organism evidence="1 2">
    <name type="scientific">Vanrija pseudolonga</name>
    <dbReference type="NCBI Taxonomy" id="143232"/>
    <lineage>
        <taxon>Eukaryota</taxon>
        <taxon>Fungi</taxon>
        <taxon>Dikarya</taxon>
        <taxon>Basidiomycota</taxon>
        <taxon>Agaricomycotina</taxon>
        <taxon>Tremellomycetes</taxon>
        <taxon>Trichosporonales</taxon>
        <taxon>Trichosporonaceae</taxon>
        <taxon>Vanrija</taxon>
    </lineage>
</organism>
<keyword evidence="2" id="KW-1185">Reference proteome</keyword>
<dbReference type="RefSeq" id="XP_062627624.1">
    <property type="nucleotide sequence ID" value="XM_062771640.1"/>
</dbReference>
<evidence type="ECO:0000313" key="1">
    <source>
        <dbReference type="EMBL" id="WOO81592.1"/>
    </source>
</evidence>
<evidence type="ECO:0000313" key="2">
    <source>
        <dbReference type="Proteomes" id="UP000827549"/>
    </source>
</evidence>
<dbReference type="GeneID" id="87808345"/>
<dbReference type="EMBL" id="CP086716">
    <property type="protein sequence ID" value="WOO81592.1"/>
    <property type="molecule type" value="Genomic_DNA"/>
</dbReference>
<accession>A0AAF0Y802</accession>
<name>A0AAF0Y802_9TREE</name>